<dbReference type="NCBIfam" id="TIGR00254">
    <property type="entry name" value="GGDEF"/>
    <property type="match status" value="1"/>
</dbReference>
<dbReference type="GO" id="GO:0043709">
    <property type="term" value="P:cell adhesion involved in single-species biofilm formation"/>
    <property type="evidence" value="ECO:0007669"/>
    <property type="project" value="TreeGrafter"/>
</dbReference>
<organism evidence="13 14">
    <name type="scientific">Buttiauxella warmboldiae</name>
    <dbReference type="NCBI Taxonomy" id="82993"/>
    <lineage>
        <taxon>Bacteria</taxon>
        <taxon>Pseudomonadati</taxon>
        <taxon>Pseudomonadota</taxon>
        <taxon>Gammaproteobacteria</taxon>
        <taxon>Enterobacterales</taxon>
        <taxon>Enterobacteriaceae</taxon>
        <taxon>Buttiauxella</taxon>
    </lineage>
</organism>
<dbReference type="EC" id="2.7.7.65" evidence="4"/>
<evidence type="ECO:0000256" key="7">
    <source>
        <dbReference type="ARBA" id="ARBA00022989"/>
    </source>
</evidence>
<dbReference type="InterPro" id="IPR033479">
    <property type="entry name" value="dCache_1"/>
</dbReference>
<dbReference type="InterPro" id="IPR029787">
    <property type="entry name" value="Nucleotide_cyclase"/>
</dbReference>
<keyword evidence="7 11" id="KW-1133">Transmembrane helix</keyword>
<dbReference type="SMART" id="SM00267">
    <property type="entry name" value="GGDEF"/>
    <property type="match status" value="1"/>
</dbReference>
<dbReference type="Proteomes" id="UP000268615">
    <property type="component" value="Unassembled WGS sequence"/>
</dbReference>
<evidence type="ECO:0000256" key="3">
    <source>
        <dbReference type="ARBA" id="ARBA00004665"/>
    </source>
</evidence>
<keyword evidence="5" id="KW-1003">Cell membrane</keyword>
<keyword evidence="9 11" id="KW-0472">Membrane</keyword>
<comment type="cofactor">
    <cofactor evidence="1">
        <name>Mg(2+)</name>
        <dbReference type="ChEBI" id="CHEBI:18420"/>
    </cofactor>
</comment>
<dbReference type="PROSITE" id="PS50887">
    <property type="entry name" value="GGDEF"/>
    <property type="match status" value="1"/>
</dbReference>
<dbReference type="PANTHER" id="PTHR45138:SF9">
    <property type="entry name" value="DIGUANYLATE CYCLASE DGCM-RELATED"/>
    <property type="match status" value="1"/>
</dbReference>
<evidence type="ECO:0000256" key="9">
    <source>
        <dbReference type="ARBA" id="ARBA00023136"/>
    </source>
</evidence>
<dbReference type="GO" id="GO:0005886">
    <property type="term" value="C:plasma membrane"/>
    <property type="evidence" value="ECO:0007669"/>
    <property type="project" value="UniProtKB-SubCell"/>
</dbReference>
<dbReference type="InterPro" id="IPR050469">
    <property type="entry name" value="Diguanylate_Cyclase"/>
</dbReference>
<dbReference type="CDD" id="cd01949">
    <property type="entry name" value="GGDEF"/>
    <property type="match status" value="1"/>
</dbReference>
<feature type="transmembrane region" description="Helical" evidence="11">
    <location>
        <begin position="279"/>
        <end position="307"/>
    </location>
</feature>
<keyword evidence="8" id="KW-0547">Nucleotide-binding</keyword>
<keyword evidence="8" id="KW-0342">GTP-binding</keyword>
<evidence type="ECO:0000256" key="8">
    <source>
        <dbReference type="ARBA" id="ARBA00023134"/>
    </source>
</evidence>
<dbReference type="Pfam" id="PF02743">
    <property type="entry name" value="dCache_1"/>
    <property type="match status" value="1"/>
</dbReference>
<sequence length="517" mass="59186">MKITTNKAVTILMLIMLIPFLFISICSFFYIQYNTNKTFVETLTRVTENAAQSSIEHQVHEIELLFQSIEGSLGGDNIAKFIAPTYNEINTLIPAIINSSIFFKAGLISDTHGNFKVYPSTIKLNNFKPTSRSWYPKAGIKDEIFFSRPYTPATKNEDDDIKMAIIVSMNIFDDHAEHKGNVALKLDLRRMSRILHNFAIPYNGQFKVAARDGNVIMHANSNEIFSNKVPDTWIAKATEHHGHFFDRETNKFVFYRTYNNPDWVAFTVVSYDSYHDVFYAAYILLFSVIATCSVLYLVIMLLCRIYFKRMLNILFMNIHGVEMSENFATLENISDSLIKKQKKLEAAEFLSTTDSLTELGTRRKFDDDMSRLIKKGHHFHLAIIDLDNFKLINDTFGHNKGDMVLQFVSQSGINIVASHGSLYRFGGEEITVLFPYLSYKECHDILEEWRLKICERKWREEGLHASFSCGLVAWKAEDTAEELLENADKLLYVAKHNGKNQIVGWEEAAPSSLTPAS</sequence>
<keyword evidence="14" id="KW-1185">Reference proteome</keyword>
<evidence type="ECO:0000256" key="5">
    <source>
        <dbReference type="ARBA" id="ARBA00022475"/>
    </source>
</evidence>
<reference evidence="13 14" key="1">
    <citation type="submission" date="2018-11" db="EMBL/GenBank/DDBJ databases">
        <title>Draft genome sequence of Buttiauxella warmboldiae CCUG 35512.</title>
        <authorList>
            <person name="Salva-Serra F."/>
            <person name="Marathe N."/>
            <person name="Moore E."/>
            <person name="Svensson L."/>
            <person name="Engstrom-Jakobsson H."/>
        </authorList>
    </citation>
    <scope>NUCLEOTIDE SEQUENCE [LARGE SCALE GENOMIC DNA]</scope>
    <source>
        <strain evidence="13 14">CCUG 35512</strain>
    </source>
</reference>
<dbReference type="Pfam" id="PF00990">
    <property type="entry name" value="GGDEF"/>
    <property type="match status" value="1"/>
</dbReference>
<dbReference type="EMBL" id="RPOH01000010">
    <property type="protein sequence ID" value="RPH30220.1"/>
    <property type="molecule type" value="Genomic_DNA"/>
</dbReference>
<comment type="subcellular location">
    <subcellularLocation>
        <location evidence="2">Cell membrane</location>
        <topology evidence="2">Multi-pass membrane protein</topology>
    </subcellularLocation>
</comment>
<proteinExistence type="predicted"/>
<gene>
    <name evidence="13" type="ORF">EHN07_03680</name>
</gene>
<dbReference type="CDD" id="cd18774">
    <property type="entry name" value="PDC2_HK_sensor"/>
    <property type="match status" value="1"/>
</dbReference>
<name>A0A3N5DX12_9ENTR</name>
<evidence type="ECO:0000256" key="11">
    <source>
        <dbReference type="SAM" id="Phobius"/>
    </source>
</evidence>
<dbReference type="GO" id="GO:1902201">
    <property type="term" value="P:negative regulation of bacterial-type flagellum-dependent cell motility"/>
    <property type="evidence" value="ECO:0007669"/>
    <property type="project" value="TreeGrafter"/>
</dbReference>
<evidence type="ECO:0000256" key="4">
    <source>
        <dbReference type="ARBA" id="ARBA00012528"/>
    </source>
</evidence>
<comment type="caution">
    <text evidence="13">The sequence shown here is derived from an EMBL/GenBank/DDBJ whole genome shotgun (WGS) entry which is preliminary data.</text>
</comment>
<dbReference type="GO" id="GO:0052621">
    <property type="term" value="F:diguanylate cyclase activity"/>
    <property type="evidence" value="ECO:0007669"/>
    <property type="project" value="UniProtKB-EC"/>
</dbReference>
<keyword evidence="6 11" id="KW-0812">Transmembrane</keyword>
<dbReference type="InterPro" id="IPR000160">
    <property type="entry name" value="GGDEF_dom"/>
</dbReference>
<protein>
    <recommendedName>
        <fullName evidence="4">diguanylate cyclase</fullName>
        <ecNumber evidence="4">2.7.7.65</ecNumber>
    </recommendedName>
</protein>
<dbReference type="SUPFAM" id="SSF55073">
    <property type="entry name" value="Nucleotide cyclase"/>
    <property type="match status" value="1"/>
</dbReference>
<evidence type="ECO:0000256" key="2">
    <source>
        <dbReference type="ARBA" id="ARBA00004651"/>
    </source>
</evidence>
<feature type="domain" description="GGDEF" evidence="12">
    <location>
        <begin position="377"/>
        <end position="507"/>
    </location>
</feature>
<dbReference type="InterPro" id="IPR043128">
    <property type="entry name" value="Rev_trsase/Diguanyl_cyclase"/>
</dbReference>
<dbReference type="Gene3D" id="3.30.70.270">
    <property type="match status" value="1"/>
</dbReference>
<comment type="catalytic activity">
    <reaction evidence="10">
        <text>2 GTP = 3',3'-c-di-GMP + 2 diphosphate</text>
        <dbReference type="Rhea" id="RHEA:24898"/>
        <dbReference type="ChEBI" id="CHEBI:33019"/>
        <dbReference type="ChEBI" id="CHEBI:37565"/>
        <dbReference type="ChEBI" id="CHEBI:58805"/>
        <dbReference type="EC" id="2.7.7.65"/>
    </reaction>
</comment>
<evidence type="ECO:0000259" key="12">
    <source>
        <dbReference type="PROSITE" id="PS50887"/>
    </source>
</evidence>
<accession>A0A3N5DX12</accession>
<dbReference type="Gene3D" id="3.30.450.20">
    <property type="entry name" value="PAS domain"/>
    <property type="match status" value="2"/>
</dbReference>
<evidence type="ECO:0000313" key="13">
    <source>
        <dbReference type="EMBL" id="RPH30220.1"/>
    </source>
</evidence>
<evidence type="ECO:0000256" key="10">
    <source>
        <dbReference type="ARBA" id="ARBA00034247"/>
    </source>
</evidence>
<dbReference type="OrthoDB" id="5918979at2"/>
<evidence type="ECO:0000313" key="14">
    <source>
        <dbReference type="Proteomes" id="UP000268615"/>
    </source>
</evidence>
<dbReference type="RefSeq" id="WP_124022846.1">
    <property type="nucleotide sequence ID" value="NZ_RPOH01000010.1"/>
</dbReference>
<dbReference type="AlphaFoldDB" id="A0A3N5DX12"/>
<evidence type="ECO:0000256" key="1">
    <source>
        <dbReference type="ARBA" id="ARBA00001946"/>
    </source>
</evidence>
<comment type="pathway">
    <text evidence="3">Purine metabolism; 3',5'-cyclic di-GMP biosynthesis.</text>
</comment>
<dbReference type="PANTHER" id="PTHR45138">
    <property type="entry name" value="REGULATORY COMPONENTS OF SENSORY TRANSDUCTION SYSTEM"/>
    <property type="match status" value="1"/>
</dbReference>
<dbReference type="GO" id="GO:0005525">
    <property type="term" value="F:GTP binding"/>
    <property type="evidence" value="ECO:0007669"/>
    <property type="project" value="UniProtKB-KW"/>
</dbReference>
<evidence type="ECO:0000256" key="6">
    <source>
        <dbReference type="ARBA" id="ARBA00022692"/>
    </source>
</evidence>
<feature type="transmembrane region" description="Helical" evidence="11">
    <location>
        <begin position="12"/>
        <end position="31"/>
    </location>
</feature>